<proteinExistence type="predicted"/>
<keyword evidence="3" id="KW-1185">Reference proteome</keyword>
<organism evidence="2 3">
    <name type="scientific">Humitalea rosea</name>
    <dbReference type="NCBI Taxonomy" id="990373"/>
    <lineage>
        <taxon>Bacteria</taxon>
        <taxon>Pseudomonadati</taxon>
        <taxon>Pseudomonadota</taxon>
        <taxon>Alphaproteobacteria</taxon>
        <taxon>Acetobacterales</taxon>
        <taxon>Roseomonadaceae</taxon>
        <taxon>Humitalea</taxon>
    </lineage>
</organism>
<name>A0A2W7IML6_9PROT</name>
<reference evidence="2 3" key="1">
    <citation type="submission" date="2018-06" db="EMBL/GenBank/DDBJ databases">
        <title>Genomic Encyclopedia of Archaeal and Bacterial Type Strains, Phase II (KMG-II): from individual species to whole genera.</title>
        <authorList>
            <person name="Goeker M."/>
        </authorList>
    </citation>
    <scope>NUCLEOTIDE SEQUENCE [LARGE SCALE GENOMIC DNA]</scope>
    <source>
        <strain evidence="2 3">DSM 24525</strain>
    </source>
</reference>
<dbReference type="Proteomes" id="UP000249688">
    <property type="component" value="Unassembled WGS sequence"/>
</dbReference>
<gene>
    <name evidence="2" type="ORF">C8P66_105159</name>
</gene>
<protein>
    <submittedName>
        <fullName evidence="2">Uncharacterized protein</fullName>
    </submittedName>
</protein>
<dbReference type="EMBL" id="QKYU01000005">
    <property type="protein sequence ID" value="PZW48410.1"/>
    <property type="molecule type" value="Genomic_DNA"/>
</dbReference>
<evidence type="ECO:0000313" key="3">
    <source>
        <dbReference type="Proteomes" id="UP000249688"/>
    </source>
</evidence>
<dbReference type="PROSITE" id="PS51257">
    <property type="entry name" value="PROKAR_LIPOPROTEIN"/>
    <property type="match status" value="1"/>
</dbReference>
<feature type="region of interest" description="Disordered" evidence="1">
    <location>
        <begin position="67"/>
        <end position="96"/>
    </location>
</feature>
<dbReference type="OrthoDB" id="7285439at2"/>
<evidence type="ECO:0000256" key="1">
    <source>
        <dbReference type="SAM" id="MobiDB-lite"/>
    </source>
</evidence>
<accession>A0A2W7IML6</accession>
<comment type="caution">
    <text evidence="2">The sequence shown here is derived from an EMBL/GenBank/DDBJ whole genome shotgun (WGS) entry which is preliminary data.</text>
</comment>
<sequence length="96" mass="9597">MSSRAPLLLLLLAGCAGGQDYERPGTWHATGVNDANLALMLAEPSHAERGVGAATDRADPGIRAVTQLGEGRRPPLPDSRASAIGAAPTAGGGGGR</sequence>
<dbReference type="RefSeq" id="WP_158537117.1">
    <property type="nucleotide sequence ID" value="NZ_QKYU01000005.1"/>
</dbReference>
<dbReference type="AlphaFoldDB" id="A0A2W7IML6"/>
<evidence type="ECO:0000313" key="2">
    <source>
        <dbReference type="EMBL" id="PZW48410.1"/>
    </source>
</evidence>